<dbReference type="EMBL" id="BNCD01000005">
    <property type="protein sequence ID" value="GHH76558.1"/>
    <property type="molecule type" value="Genomic_DNA"/>
</dbReference>
<keyword evidence="2" id="KW-1133">Transmembrane helix</keyword>
<evidence type="ECO:0000256" key="2">
    <source>
        <dbReference type="SAM" id="Phobius"/>
    </source>
</evidence>
<reference evidence="3" key="1">
    <citation type="journal article" date="2014" name="Int. J. Syst. Evol. Microbiol.">
        <title>Complete genome sequence of Corynebacterium casei LMG S-19264T (=DSM 44701T), isolated from a smear-ripened cheese.</title>
        <authorList>
            <consortium name="US DOE Joint Genome Institute (JGI-PGF)"/>
            <person name="Walter F."/>
            <person name="Albersmeier A."/>
            <person name="Kalinowski J."/>
            <person name="Ruckert C."/>
        </authorList>
    </citation>
    <scope>NUCLEOTIDE SEQUENCE</scope>
    <source>
        <strain evidence="3">JCM 5069</strain>
    </source>
</reference>
<evidence type="ECO:0000256" key="1">
    <source>
        <dbReference type="SAM" id="MobiDB-lite"/>
    </source>
</evidence>
<feature type="region of interest" description="Disordered" evidence="1">
    <location>
        <begin position="25"/>
        <end position="54"/>
    </location>
</feature>
<evidence type="ECO:0000313" key="3">
    <source>
        <dbReference type="EMBL" id="GHH76558.1"/>
    </source>
</evidence>
<keyword evidence="2" id="KW-0812">Transmembrane</keyword>
<sequence length="54" mass="5817">MNASWWLALAGVVVLALVAAVVDGWGRGGRRPPRGTDAERHGTPDRQDRDDPPP</sequence>
<accession>A0A919KXR9</accession>
<proteinExistence type="predicted"/>
<feature type="compositionally biased region" description="Basic and acidic residues" evidence="1">
    <location>
        <begin position="34"/>
        <end position="54"/>
    </location>
</feature>
<evidence type="ECO:0000313" key="4">
    <source>
        <dbReference type="Proteomes" id="UP000603708"/>
    </source>
</evidence>
<keyword evidence="2" id="KW-0472">Membrane</keyword>
<name>A0A919KXR9_9ACTN</name>
<reference evidence="3" key="2">
    <citation type="submission" date="2020-09" db="EMBL/GenBank/DDBJ databases">
        <authorList>
            <person name="Sun Q."/>
            <person name="Ohkuma M."/>
        </authorList>
    </citation>
    <scope>NUCLEOTIDE SEQUENCE</scope>
    <source>
        <strain evidence="3">JCM 5069</strain>
    </source>
</reference>
<dbReference type="RefSeq" id="WP_189930805.1">
    <property type="nucleotide sequence ID" value="NZ_BNCD01000005.1"/>
</dbReference>
<organism evidence="3 4">
    <name type="scientific">Streptomyces sulfonofaciens</name>
    <dbReference type="NCBI Taxonomy" id="68272"/>
    <lineage>
        <taxon>Bacteria</taxon>
        <taxon>Bacillati</taxon>
        <taxon>Actinomycetota</taxon>
        <taxon>Actinomycetes</taxon>
        <taxon>Kitasatosporales</taxon>
        <taxon>Streptomycetaceae</taxon>
        <taxon>Streptomyces</taxon>
    </lineage>
</organism>
<keyword evidence="4" id="KW-1185">Reference proteome</keyword>
<gene>
    <name evidence="3" type="ORF">GCM10018793_22520</name>
</gene>
<dbReference type="AlphaFoldDB" id="A0A919KXR9"/>
<protein>
    <recommendedName>
        <fullName evidence="5">Type II toxin-antitoxin system PemK/MazF family toxin</fullName>
    </recommendedName>
</protein>
<evidence type="ECO:0008006" key="5">
    <source>
        <dbReference type="Google" id="ProtNLM"/>
    </source>
</evidence>
<comment type="caution">
    <text evidence="3">The sequence shown here is derived from an EMBL/GenBank/DDBJ whole genome shotgun (WGS) entry which is preliminary data.</text>
</comment>
<dbReference type="Proteomes" id="UP000603708">
    <property type="component" value="Unassembled WGS sequence"/>
</dbReference>
<feature type="transmembrane region" description="Helical" evidence="2">
    <location>
        <begin position="6"/>
        <end position="25"/>
    </location>
</feature>